<dbReference type="Proteomes" id="UP000886523">
    <property type="component" value="Unassembled WGS sequence"/>
</dbReference>
<accession>A0A9P6AR14</accession>
<protein>
    <submittedName>
        <fullName evidence="1">Uncharacterized protein</fullName>
    </submittedName>
</protein>
<evidence type="ECO:0000313" key="2">
    <source>
        <dbReference type="Proteomes" id="UP000886523"/>
    </source>
</evidence>
<name>A0A9P6AR14_9AGAM</name>
<keyword evidence="2" id="KW-1185">Reference proteome</keyword>
<gene>
    <name evidence="1" type="ORF">BS47DRAFT_66746</name>
</gene>
<organism evidence="1 2">
    <name type="scientific">Hydnum rufescens UP504</name>
    <dbReference type="NCBI Taxonomy" id="1448309"/>
    <lineage>
        <taxon>Eukaryota</taxon>
        <taxon>Fungi</taxon>
        <taxon>Dikarya</taxon>
        <taxon>Basidiomycota</taxon>
        <taxon>Agaricomycotina</taxon>
        <taxon>Agaricomycetes</taxon>
        <taxon>Cantharellales</taxon>
        <taxon>Hydnaceae</taxon>
        <taxon>Hydnum</taxon>
    </lineage>
</organism>
<dbReference type="EMBL" id="MU129016">
    <property type="protein sequence ID" value="KAF9510418.1"/>
    <property type="molecule type" value="Genomic_DNA"/>
</dbReference>
<reference evidence="1" key="1">
    <citation type="journal article" date="2020" name="Nat. Commun.">
        <title>Large-scale genome sequencing of mycorrhizal fungi provides insights into the early evolution of symbiotic traits.</title>
        <authorList>
            <person name="Miyauchi S."/>
            <person name="Kiss E."/>
            <person name="Kuo A."/>
            <person name="Drula E."/>
            <person name="Kohler A."/>
            <person name="Sanchez-Garcia M."/>
            <person name="Morin E."/>
            <person name="Andreopoulos B."/>
            <person name="Barry K.W."/>
            <person name="Bonito G."/>
            <person name="Buee M."/>
            <person name="Carver A."/>
            <person name="Chen C."/>
            <person name="Cichocki N."/>
            <person name="Clum A."/>
            <person name="Culley D."/>
            <person name="Crous P.W."/>
            <person name="Fauchery L."/>
            <person name="Girlanda M."/>
            <person name="Hayes R.D."/>
            <person name="Keri Z."/>
            <person name="LaButti K."/>
            <person name="Lipzen A."/>
            <person name="Lombard V."/>
            <person name="Magnuson J."/>
            <person name="Maillard F."/>
            <person name="Murat C."/>
            <person name="Nolan M."/>
            <person name="Ohm R.A."/>
            <person name="Pangilinan J."/>
            <person name="Pereira M.F."/>
            <person name="Perotto S."/>
            <person name="Peter M."/>
            <person name="Pfister S."/>
            <person name="Riley R."/>
            <person name="Sitrit Y."/>
            <person name="Stielow J.B."/>
            <person name="Szollosi G."/>
            <person name="Zifcakova L."/>
            <person name="Stursova M."/>
            <person name="Spatafora J.W."/>
            <person name="Tedersoo L."/>
            <person name="Vaario L.M."/>
            <person name="Yamada A."/>
            <person name="Yan M."/>
            <person name="Wang P."/>
            <person name="Xu J."/>
            <person name="Bruns T."/>
            <person name="Baldrian P."/>
            <person name="Vilgalys R."/>
            <person name="Dunand C."/>
            <person name="Henrissat B."/>
            <person name="Grigoriev I.V."/>
            <person name="Hibbett D."/>
            <person name="Nagy L.G."/>
            <person name="Martin F.M."/>
        </authorList>
    </citation>
    <scope>NUCLEOTIDE SEQUENCE</scope>
    <source>
        <strain evidence="1">UP504</strain>
    </source>
</reference>
<comment type="caution">
    <text evidence="1">The sequence shown here is derived from an EMBL/GenBank/DDBJ whole genome shotgun (WGS) entry which is preliminary data.</text>
</comment>
<evidence type="ECO:0000313" key="1">
    <source>
        <dbReference type="EMBL" id="KAF9510418.1"/>
    </source>
</evidence>
<proteinExistence type="predicted"/>
<dbReference type="AlphaFoldDB" id="A0A9P6AR14"/>
<sequence length="164" mass="18434">MFGLHSDLYCRPKSSSGNNNKRNCLKCRDQGHLWVLISFRPRRSVPTHFRPAFGAAFTQLIWHILSFRWNLIHIMLSDESMALSYIEKLKPYNLLLAAAAPPLDYILSLSFTFGNSLIKAAHDMCRHALSLPSPRQFLNTELIPAGHIQSSHDTGCGTPCCIAP</sequence>